<dbReference type="SUPFAM" id="SSF51905">
    <property type="entry name" value="FAD/NAD(P)-binding domain"/>
    <property type="match status" value="1"/>
</dbReference>
<evidence type="ECO:0000256" key="2">
    <source>
        <dbReference type="ARBA" id="ARBA00007653"/>
    </source>
</evidence>
<dbReference type="Gene3D" id="1.10.150.570">
    <property type="entry name" value="GidA associated domain, C-terminal subdomain"/>
    <property type="match status" value="1"/>
</dbReference>
<dbReference type="GO" id="GO:0030488">
    <property type="term" value="P:tRNA methylation"/>
    <property type="evidence" value="ECO:0007669"/>
    <property type="project" value="TreeGrafter"/>
</dbReference>
<reference evidence="6 7" key="1">
    <citation type="submission" date="2014-04" db="EMBL/GenBank/DDBJ databases">
        <title>A new species of microsporidia sheds light on the evolution of extreme parasitism.</title>
        <authorList>
            <person name="Haag K.L."/>
            <person name="James T.Y."/>
            <person name="Larsson R."/>
            <person name="Schaer T.M."/>
            <person name="Refardt D."/>
            <person name="Pombert J.-F."/>
            <person name="Ebert D."/>
        </authorList>
    </citation>
    <scope>NUCLEOTIDE SEQUENCE [LARGE SCALE GENOMIC DNA]</scope>
    <source>
        <strain evidence="6 7">UGP3</strain>
        <tissue evidence="6">Spores</tissue>
    </source>
</reference>
<comment type="caution">
    <text evidence="6">The sequence shown here is derived from an EMBL/GenBank/DDBJ whole genome shotgun (WGS) entry which is preliminary data.</text>
</comment>
<dbReference type="RefSeq" id="XP_013239495.1">
    <property type="nucleotide sequence ID" value="XM_013384041.1"/>
</dbReference>
<evidence type="ECO:0000256" key="3">
    <source>
        <dbReference type="ARBA" id="ARBA00022630"/>
    </source>
</evidence>
<evidence type="ECO:0000256" key="1">
    <source>
        <dbReference type="ARBA" id="ARBA00001974"/>
    </source>
</evidence>
<dbReference type="AlphaFoldDB" id="A0A098VW08"/>
<protein>
    <submittedName>
        <fullName evidence="6">Glucose-inhibited division protein A</fullName>
    </submittedName>
</protein>
<evidence type="ECO:0000259" key="5">
    <source>
        <dbReference type="SMART" id="SM01228"/>
    </source>
</evidence>
<comment type="similarity">
    <text evidence="2">Belongs to the MnmG family.</text>
</comment>
<dbReference type="Pfam" id="PF13932">
    <property type="entry name" value="SAM_GIDA_C"/>
    <property type="match status" value="1"/>
</dbReference>
<name>A0A098VW08_9MICR</name>
<dbReference type="InterPro" id="IPR002218">
    <property type="entry name" value="MnmG-rel"/>
</dbReference>
<evidence type="ECO:0000313" key="7">
    <source>
        <dbReference type="Proteomes" id="UP000029725"/>
    </source>
</evidence>
<keyword evidence="4" id="KW-0274">FAD</keyword>
<dbReference type="InterPro" id="IPR044920">
    <property type="entry name" value="MnmG_C_subdom_sf"/>
</dbReference>
<dbReference type="EMBL" id="JMKJ01000016">
    <property type="protein sequence ID" value="KGG53059.1"/>
    <property type="molecule type" value="Genomic_DNA"/>
</dbReference>
<dbReference type="InterPro" id="IPR020595">
    <property type="entry name" value="MnmG-rel_CS"/>
</dbReference>
<dbReference type="PANTHER" id="PTHR11806:SF0">
    <property type="entry name" value="PROTEIN MTO1 HOMOLOG, MITOCHONDRIAL"/>
    <property type="match status" value="1"/>
</dbReference>
<dbReference type="GO" id="GO:0005829">
    <property type="term" value="C:cytosol"/>
    <property type="evidence" value="ECO:0007669"/>
    <property type="project" value="TreeGrafter"/>
</dbReference>
<accession>A0A098VW08</accession>
<dbReference type="Gene3D" id="3.50.50.60">
    <property type="entry name" value="FAD/NAD(P)-binding domain"/>
    <property type="match status" value="1"/>
</dbReference>
<feature type="domain" description="tRNA uridine 5-carboxymethylaminomethyl modification enzyme C-terminal subdomain" evidence="5">
    <location>
        <begin position="253"/>
        <end position="323"/>
    </location>
</feature>
<dbReference type="PROSITE" id="PS01281">
    <property type="entry name" value="GIDA_2"/>
    <property type="match status" value="1"/>
</dbReference>
<gene>
    <name evidence="6" type="ORF">DI09_114p110</name>
</gene>
<dbReference type="PANTHER" id="PTHR11806">
    <property type="entry name" value="GLUCOSE INHIBITED DIVISION PROTEIN A"/>
    <property type="match status" value="1"/>
</dbReference>
<dbReference type="VEuPathDB" id="MicrosporidiaDB:DI09_114p110"/>
<dbReference type="InterPro" id="IPR040131">
    <property type="entry name" value="MnmG_N"/>
</dbReference>
<dbReference type="InterPro" id="IPR026904">
    <property type="entry name" value="MnmG_C"/>
</dbReference>
<dbReference type="GO" id="GO:0002098">
    <property type="term" value="P:tRNA wobble uridine modification"/>
    <property type="evidence" value="ECO:0007669"/>
    <property type="project" value="TreeGrafter"/>
</dbReference>
<comment type="cofactor">
    <cofactor evidence="1">
        <name>FAD</name>
        <dbReference type="ChEBI" id="CHEBI:57692"/>
    </cofactor>
</comment>
<dbReference type="GO" id="GO:0050660">
    <property type="term" value="F:flavin adenine dinucleotide binding"/>
    <property type="evidence" value="ECO:0007669"/>
    <property type="project" value="InterPro"/>
</dbReference>
<dbReference type="SMART" id="SM01228">
    <property type="entry name" value="GIDA_assoc_3"/>
    <property type="match status" value="1"/>
</dbReference>
<keyword evidence="7" id="KW-1185">Reference proteome</keyword>
<proteinExistence type="inferred from homology"/>
<dbReference type="InterPro" id="IPR047001">
    <property type="entry name" value="MnmG_C_subdom"/>
</dbReference>
<evidence type="ECO:0000256" key="4">
    <source>
        <dbReference type="ARBA" id="ARBA00022827"/>
    </source>
</evidence>
<dbReference type="InterPro" id="IPR036188">
    <property type="entry name" value="FAD/NAD-bd_sf"/>
</dbReference>
<dbReference type="GeneID" id="25258057"/>
<keyword evidence="3" id="KW-0285">Flavoprotein</keyword>
<organism evidence="6 7">
    <name type="scientific">Mitosporidium daphniae</name>
    <dbReference type="NCBI Taxonomy" id="1485682"/>
    <lineage>
        <taxon>Eukaryota</taxon>
        <taxon>Fungi</taxon>
        <taxon>Fungi incertae sedis</taxon>
        <taxon>Microsporidia</taxon>
        <taxon>Mitosporidium</taxon>
    </lineage>
</organism>
<evidence type="ECO:0000313" key="6">
    <source>
        <dbReference type="EMBL" id="KGG53059.1"/>
    </source>
</evidence>
<dbReference type="HOGENOM" id="CLU_007831_3_1_1"/>
<dbReference type="OrthoDB" id="3329at2759"/>
<dbReference type="Pfam" id="PF01134">
    <property type="entry name" value="GIDA"/>
    <property type="match status" value="1"/>
</dbReference>
<sequence>MSLPEDVQEKVIKSIPGLEDAKIHQFGRNLAINNFLAYGVEYDFVDPRQLLPTLETKNVKGLYLAGQINGTTGYEEAAAQGVIAGANAGLSAKCLPPFILDRSEAYIGVLIDDLLTKGAQEPYRIFTSLRSDNADLRLTMKGHKHGLVSDLVRTQKATFVNDCINNAISMLSEHSYSPHAFLTKGICTVPLDGIRRRFLLAYYHTLSYWDLFQMKAVTFEKLAEIFPGLSDIPREIVNRICVMGILCVSKRLALYAPLIAQQERELRLFKRDELALIPPNIDYGSLKLSAEISQKLTQLKPTNIGMLKRLEGITPTAIIQILSEIRRIDPLTANQR</sequence>
<dbReference type="Proteomes" id="UP000029725">
    <property type="component" value="Unassembled WGS sequence"/>
</dbReference>